<dbReference type="SUPFAM" id="SSF49493">
    <property type="entry name" value="HSP40/DnaJ peptide-binding domain"/>
    <property type="match status" value="2"/>
</dbReference>
<dbReference type="PROSITE" id="PS00636">
    <property type="entry name" value="DNAJ_1"/>
    <property type="match status" value="1"/>
</dbReference>
<comment type="caution">
    <text evidence="3">The sequence shown here is derived from an EMBL/GenBank/DDBJ whole genome shotgun (WGS) entry which is preliminary data.</text>
</comment>
<dbReference type="SMART" id="SM00271">
    <property type="entry name" value="DnaJ"/>
    <property type="match status" value="1"/>
</dbReference>
<dbReference type="InterPro" id="IPR018253">
    <property type="entry name" value="DnaJ_domain_CS"/>
</dbReference>
<dbReference type="CDD" id="cd10747">
    <property type="entry name" value="DnaJ_C"/>
    <property type="match status" value="1"/>
</dbReference>
<dbReference type="GO" id="GO:0051082">
    <property type="term" value="F:unfolded protein binding"/>
    <property type="evidence" value="ECO:0007669"/>
    <property type="project" value="InterPro"/>
</dbReference>
<reference evidence="3 4" key="1">
    <citation type="submission" date="2020-07" db="EMBL/GenBank/DDBJ databases">
        <title>Draft genome and description of Microvirga mediterraneensis Marseille-Q2068 sp. nov.</title>
        <authorList>
            <person name="Boxberger M."/>
        </authorList>
    </citation>
    <scope>NUCLEOTIDE SEQUENCE [LARGE SCALE GENOMIC DNA]</scope>
    <source>
        <strain evidence="3 4">Marseille-Q2068</strain>
    </source>
</reference>
<dbReference type="EMBL" id="JACDXJ010000002">
    <property type="protein sequence ID" value="MBA1158989.1"/>
    <property type="molecule type" value="Genomic_DNA"/>
</dbReference>
<dbReference type="SUPFAM" id="SSF46565">
    <property type="entry name" value="Chaperone J-domain"/>
    <property type="match status" value="1"/>
</dbReference>
<keyword evidence="4" id="KW-1185">Reference proteome</keyword>
<sequence length="301" mass="33025">MAESPYELLGVKPNASAEEIQKAYRKLAKKYHPDLNPGDRTAEDRFKAVSAAYDLLSDPEKRARFDRGEIDASGAERPRRRYYRDFAAEDAGPSYTSDAGFADFMDQDILSELLRRGARTRFARPGQDIRFRLAIDFLEAVNGARKTVVLPDGQSLDIVIPAGVRDGQVVRLAGKGEPGIGGGPPGDALIEMHVGPHRLFTRQDDDIRLEVPVSLREAVLGGRIQIPTPTGPVMVTVPKGSNTGRILRLKGKGVPRPDGTRGDLHAILKVVLPDRPDPELEAFAERWAAGSSYNPRDHMEA</sequence>
<protein>
    <submittedName>
        <fullName evidence="3">DnaJ domain-containing protein</fullName>
    </submittedName>
</protein>
<accession>A0A838BVB7</accession>
<dbReference type="Proteomes" id="UP000572984">
    <property type="component" value="Unassembled WGS sequence"/>
</dbReference>
<dbReference type="PROSITE" id="PS50076">
    <property type="entry name" value="DNAJ_2"/>
    <property type="match status" value="1"/>
</dbReference>
<dbReference type="InterPro" id="IPR036869">
    <property type="entry name" value="J_dom_sf"/>
</dbReference>
<dbReference type="GO" id="GO:0042026">
    <property type="term" value="P:protein refolding"/>
    <property type="evidence" value="ECO:0007669"/>
    <property type="project" value="TreeGrafter"/>
</dbReference>
<organism evidence="3 4">
    <name type="scientific">Microvirga mediterraneensis</name>
    <dbReference type="NCBI Taxonomy" id="2754695"/>
    <lineage>
        <taxon>Bacteria</taxon>
        <taxon>Pseudomonadati</taxon>
        <taxon>Pseudomonadota</taxon>
        <taxon>Alphaproteobacteria</taxon>
        <taxon>Hyphomicrobiales</taxon>
        <taxon>Methylobacteriaceae</taxon>
        <taxon>Microvirga</taxon>
    </lineage>
</organism>
<evidence type="ECO:0000259" key="2">
    <source>
        <dbReference type="PROSITE" id="PS50076"/>
    </source>
</evidence>
<dbReference type="InterPro" id="IPR001623">
    <property type="entry name" value="DnaJ_domain"/>
</dbReference>
<proteinExistence type="predicted"/>
<dbReference type="RefSeq" id="WP_181054573.1">
    <property type="nucleotide sequence ID" value="NZ_JACDXJ010000002.1"/>
</dbReference>
<name>A0A838BVB7_9HYPH</name>
<evidence type="ECO:0000313" key="3">
    <source>
        <dbReference type="EMBL" id="MBA1158989.1"/>
    </source>
</evidence>
<dbReference type="FunFam" id="2.60.260.20:FF:000013">
    <property type="entry name" value="DnaJ subfamily B member 11"/>
    <property type="match status" value="1"/>
</dbReference>
<dbReference type="Pfam" id="PF00226">
    <property type="entry name" value="DnaJ"/>
    <property type="match status" value="1"/>
</dbReference>
<evidence type="ECO:0000313" key="4">
    <source>
        <dbReference type="Proteomes" id="UP000572984"/>
    </source>
</evidence>
<dbReference type="PRINTS" id="PR00625">
    <property type="entry name" value="JDOMAIN"/>
</dbReference>
<dbReference type="GO" id="GO:0005737">
    <property type="term" value="C:cytoplasm"/>
    <property type="evidence" value="ECO:0007669"/>
    <property type="project" value="TreeGrafter"/>
</dbReference>
<dbReference type="InterPro" id="IPR008971">
    <property type="entry name" value="HSP40/DnaJ_pept-bd"/>
</dbReference>
<feature type="domain" description="J" evidence="2">
    <location>
        <begin position="4"/>
        <end position="69"/>
    </location>
</feature>
<gene>
    <name evidence="3" type="ORF">H0S73_23115</name>
</gene>
<dbReference type="Gene3D" id="1.10.287.110">
    <property type="entry name" value="DnaJ domain"/>
    <property type="match status" value="1"/>
</dbReference>
<dbReference type="InterPro" id="IPR002939">
    <property type="entry name" value="DnaJ_C"/>
</dbReference>
<dbReference type="CDD" id="cd06257">
    <property type="entry name" value="DnaJ"/>
    <property type="match status" value="1"/>
</dbReference>
<dbReference type="Pfam" id="PF01556">
    <property type="entry name" value="DnaJ_C"/>
    <property type="match status" value="1"/>
</dbReference>
<dbReference type="Gene3D" id="2.60.260.20">
    <property type="entry name" value="Urease metallochaperone UreE, N-terminal domain"/>
    <property type="match status" value="2"/>
</dbReference>
<dbReference type="AlphaFoldDB" id="A0A838BVB7"/>
<evidence type="ECO:0000256" key="1">
    <source>
        <dbReference type="ARBA" id="ARBA00023186"/>
    </source>
</evidence>
<dbReference type="PANTHER" id="PTHR43096:SF52">
    <property type="entry name" value="DNAJ HOMOLOG 1, MITOCHONDRIAL-RELATED"/>
    <property type="match status" value="1"/>
</dbReference>
<keyword evidence="1" id="KW-0143">Chaperone</keyword>
<dbReference type="PANTHER" id="PTHR43096">
    <property type="entry name" value="DNAJ HOMOLOG 1, MITOCHONDRIAL-RELATED"/>
    <property type="match status" value="1"/>
</dbReference>